<dbReference type="AlphaFoldDB" id="A0A543PWQ6"/>
<protein>
    <submittedName>
        <fullName evidence="2">Uncharacterized protein</fullName>
    </submittedName>
</protein>
<dbReference type="Proteomes" id="UP000320085">
    <property type="component" value="Unassembled WGS sequence"/>
</dbReference>
<evidence type="ECO:0000313" key="2">
    <source>
        <dbReference type="EMBL" id="TQN48512.1"/>
    </source>
</evidence>
<organism evidence="2 3">
    <name type="scientific">Humibacillus xanthopallidus</name>
    <dbReference type="NCBI Taxonomy" id="412689"/>
    <lineage>
        <taxon>Bacteria</taxon>
        <taxon>Bacillati</taxon>
        <taxon>Actinomycetota</taxon>
        <taxon>Actinomycetes</taxon>
        <taxon>Micrococcales</taxon>
        <taxon>Intrasporangiaceae</taxon>
        <taxon>Humibacillus</taxon>
    </lineage>
</organism>
<dbReference type="EMBL" id="VFQF01000001">
    <property type="protein sequence ID" value="TQN48512.1"/>
    <property type="molecule type" value="Genomic_DNA"/>
</dbReference>
<comment type="caution">
    <text evidence="2">The sequence shown here is derived from an EMBL/GenBank/DDBJ whole genome shotgun (WGS) entry which is preliminary data.</text>
</comment>
<reference evidence="2 3" key="1">
    <citation type="submission" date="2019-06" db="EMBL/GenBank/DDBJ databases">
        <title>Sequencing the genomes of 1000 actinobacteria strains.</title>
        <authorList>
            <person name="Klenk H.-P."/>
        </authorList>
    </citation>
    <scope>NUCLEOTIDE SEQUENCE [LARGE SCALE GENOMIC DNA]</scope>
    <source>
        <strain evidence="2 3">DSM 21776</strain>
    </source>
</reference>
<evidence type="ECO:0000256" key="1">
    <source>
        <dbReference type="SAM" id="MobiDB-lite"/>
    </source>
</evidence>
<name>A0A543PWQ6_9MICO</name>
<proteinExistence type="predicted"/>
<feature type="compositionally biased region" description="Basic and acidic residues" evidence="1">
    <location>
        <begin position="22"/>
        <end position="35"/>
    </location>
</feature>
<evidence type="ECO:0000313" key="3">
    <source>
        <dbReference type="Proteomes" id="UP000320085"/>
    </source>
</evidence>
<accession>A0A543PWQ6</accession>
<feature type="region of interest" description="Disordered" evidence="1">
    <location>
        <begin position="1"/>
        <end position="55"/>
    </location>
</feature>
<sequence length="106" mass="11028">MGRVRGGEAVAALDRSPSGLEPDPRRAFTGHKESPAPEGRALTCMKSAPPGTRNANPVSLGAVLLSLLVSTPEAHVTCSFDVGAPSVVSRLFEVEQSAAVIRRPLP</sequence>
<gene>
    <name evidence="2" type="ORF">FHX52_1650</name>
</gene>